<evidence type="ECO:0000259" key="6">
    <source>
        <dbReference type="PROSITE" id="PS51192"/>
    </source>
</evidence>
<keyword evidence="1" id="KW-0547">Nucleotide-binding</keyword>
<dbReference type="InterPro" id="IPR014001">
    <property type="entry name" value="Helicase_ATP-bd"/>
</dbReference>
<organism evidence="8 9">
    <name type="scientific">Giardia intestinalis (strain P15)</name>
    <name type="common">Giardia lamblia</name>
    <dbReference type="NCBI Taxonomy" id="658858"/>
    <lineage>
        <taxon>Eukaryota</taxon>
        <taxon>Metamonada</taxon>
        <taxon>Diplomonadida</taxon>
        <taxon>Hexamitidae</taxon>
        <taxon>Giardiinae</taxon>
        <taxon>Giardia</taxon>
    </lineage>
</organism>
<keyword evidence="2" id="KW-0378">Hydrolase</keyword>
<dbReference type="InterPro" id="IPR050079">
    <property type="entry name" value="DEAD_box_RNA_helicase"/>
</dbReference>
<dbReference type="GO" id="GO:0005524">
    <property type="term" value="F:ATP binding"/>
    <property type="evidence" value="ECO:0007669"/>
    <property type="project" value="UniProtKB-KW"/>
</dbReference>
<name>E1F5R9_GIAIA</name>
<dbReference type="PROSITE" id="PS51194">
    <property type="entry name" value="HELICASE_CTER"/>
    <property type="match status" value="1"/>
</dbReference>
<evidence type="ECO:0000256" key="4">
    <source>
        <dbReference type="ARBA" id="ARBA00022840"/>
    </source>
</evidence>
<dbReference type="SUPFAM" id="SSF52540">
    <property type="entry name" value="P-loop containing nucleoside triphosphate hydrolases"/>
    <property type="match status" value="1"/>
</dbReference>
<accession>E1F5R9</accession>
<evidence type="ECO:0000256" key="3">
    <source>
        <dbReference type="ARBA" id="ARBA00022806"/>
    </source>
</evidence>
<protein>
    <submittedName>
        <fullName evidence="8">Helicase</fullName>
    </submittedName>
</protein>
<proteinExistence type="predicted"/>
<dbReference type="Proteomes" id="UP000008974">
    <property type="component" value="Unassembled WGS sequence"/>
</dbReference>
<dbReference type="GO" id="GO:0003676">
    <property type="term" value="F:nucleic acid binding"/>
    <property type="evidence" value="ECO:0007669"/>
    <property type="project" value="InterPro"/>
</dbReference>
<comment type="caution">
    <text evidence="8">The sequence shown here is derived from an EMBL/GenBank/DDBJ whole genome shotgun (WGS) entry which is preliminary data.</text>
</comment>
<keyword evidence="3 8" id="KW-0347">Helicase</keyword>
<keyword evidence="4" id="KW-0067">ATP-binding</keyword>
<dbReference type="InterPro" id="IPR001650">
    <property type="entry name" value="Helicase_C-like"/>
</dbReference>
<gene>
    <name evidence="8" type="ORF">GLP15_4658</name>
</gene>
<dbReference type="AlphaFoldDB" id="E1F5R9"/>
<evidence type="ECO:0000313" key="8">
    <source>
        <dbReference type="EMBL" id="EFO62227.1"/>
    </source>
</evidence>
<dbReference type="GO" id="GO:0003724">
    <property type="term" value="F:RNA helicase activity"/>
    <property type="evidence" value="ECO:0007669"/>
    <property type="project" value="TreeGrafter"/>
</dbReference>
<dbReference type="Pfam" id="PF00270">
    <property type="entry name" value="DEAD"/>
    <property type="match status" value="1"/>
</dbReference>
<evidence type="ECO:0000313" key="9">
    <source>
        <dbReference type="Proteomes" id="UP000008974"/>
    </source>
</evidence>
<dbReference type="Gene3D" id="3.40.50.300">
    <property type="entry name" value="P-loop containing nucleotide triphosphate hydrolases"/>
    <property type="match status" value="2"/>
</dbReference>
<dbReference type="PANTHER" id="PTHR47959">
    <property type="entry name" value="ATP-DEPENDENT RNA HELICASE RHLE-RELATED"/>
    <property type="match status" value="1"/>
</dbReference>
<feature type="domain" description="Helicase ATP-binding" evidence="6">
    <location>
        <begin position="57"/>
        <end position="236"/>
    </location>
</feature>
<dbReference type="PANTHER" id="PTHR47959:SF1">
    <property type="entry name" value="ATP-DEPENDENT RNA HELICASE DBPA"/>
    <property type="match status" value="1"/>
</dbReference>
<evidence type="ECO:0000256" key="5">
    <source>
        <dbReference type="SAM" id="MobiDB-lite"/>
    </source>
</evidence>
<evidence type="ECO:0000259" key="7">
    <source>
        <dbReference type="PROSITE" id="PS51194"/>
    </source>
</evidence>
<dbReference type="Pfam" id="PF00271">
    <property type="entry name" value="Helicase_C"/>
    <property type="match status" value="1"/>
</dbReference>
<dbReference type="GO" id="GO:0005829">
    <property type="term" value="C:cytosol"/>
    <property type="evidence" value="ECO:0007669"/>
    <property type="project" value="TreeGrafter"/>
</dbReference>
<dbReference type="InterPro" id="IPR044742">
    <property type="entry name" value="DEAD/DEAH_RhlB"/>
</dbReference>
<feature type="domain" description="Helicase C-terminal" evidence="7">
    <location>
        <begin position="267"/>
        <end position="428"/>
    </location>
</feature>
<dbReference type="InterPro" id="IPR011545">
    <property type="entry name" value="DEAD/DEAH_box_helicase_dom"/>
</dbReference>
<dbReference type="PROSITE" id="PS51192">
    <property type="entry name" value="HELICASE_ATP_BIND_1"/>
    <property type="match status" value="1"/>
</dbReference>
<dbReference type="VEuPathDB" id="GiardiaDB:GLP15_4658"/>
<reference evidence="8 9" key="1">
    <citation type="journal article" date="2010" name="BMC Genomics">
        <title>Genome analysis and comparative genomics of a Giardia intestinalis assemblage E isolate.</title>
        <authorList>
            <person name="Jerlstrom-Hultqvist J."/>
            <person name="Franzen O."/>
            <person name="Ankarklev J."/>
            <person name="Xu F."/>
            <person name="Nohynkova E."/>
            <person name="Andersson J.O."/>
            <person name="Svard S.G."/>
            <person name="Andersson B."/>
        </authorList>
    </citation>
    <scope>NUCLEOTIDE SEQUENCE [LARGE SCALE GENOMIC DNA]</scope>
    <source>
        <strain evidence="8 9">P15</strain>
    </source>
</reference>
<dbReference type="EMBL" id="ACVC01000189">
    <property type="protein sequence ID" value="EFO62227.1"/>
    <property type="molecule type" value="Genomic_DNA"/>
</dbReference>
<evidence type="ECO:0000256" key="2">
    <source>
        <dbReference type="ARBA" id="ARBA00022801"/>
    </source>
</evidence>
<sequence length="476" mass="53721">MTDKQEDTVLLPIDDKIDLFDDTMSWEKLSVPESITELLHASGFHTPTKTQVAAIKPILCDRKRSGLLEAPTGTGKTISFLTVAMSHIIPDKSLPQAIIIAPTKILCRQIYGVAENLAKGSNIRVSLCFAKDELNEGELNPAAHIVIGTIHSLLNNFSGKIVVKGKTRIAEKATFDCTAINTIIIDEADYFIESKHEISKFIEVAPKKTKRYLYSATMPSEVVDTMVKEWLDVDNPYFVERVNIYLGNSIQFSLCCTEADKTVALDKVINLEIYKKGAQSIIFCKTRKFVDECYQVMKNAGYSCSRYHSDMSKEAKMAEFEKFRKRETNCLITTDGLARGIDVATIRLVVNYNPPVKWVNNGNEVADPTLYTHRIGRGGRFGKATVSITLYEKDTEKVYMDKIVEHIDEKYATQKRTEHVITQLDSVDEIKEKVESIVRRVDDEISREIDEQNKKAEQRNGDGKAEKRDDVEGLEL</sequence>
<dbReference type="STRING" id="658858.E1F5R9"/>
<dbReference type="CDD" id="cd00268">
    <property type="entry name" value="DEADc"/>
    <property type="match status" value="1"/>
</dbReference>
<feature type="region of interest" description="Disordered" evidence="5">
    <location>
        <begin position="445"/>
        <end position="476"/>
    </location>
</feature>
<dbReference type="OrthoDB" id="10256233at2759"/>
<dbReference type="CDD" id="cd18787">
    <property type="entry name" value="SF2_C_DEAD"/>
    <property type="match status" value="1"/>
</dbReference>
<dbReference type="SMART" id="SM00487">
    <property type="entry name" value="DEXDc"/>
    <property type="match status" value="1"/>
</dbReference>
<dbReference type="SMART" id="SM00490">
    <property type="entry name" value="HELICc"/>
    <property type="match status" value="1"/>
</dbReference>
<dbReference type="GO" id="GO:0016787">
    <property type="term" value="F:hydrolase activity"/>
    <property type="evidence" value="ECO:0007669"/>
    <property type="project" value="UniProtKB-KW"/>
</dbReference>
<dbReference type="OMA" id="RVNIYLG"/>
<dbReference type="InterPro" id="IPR027417">
    <property type="entry name" value="P-loop_NTPase"/>
</dbReference>
<evidence type="ECO:0000256" key="1">
    <source>
        <dbReference type="ARBA" id="ARBA00022741"/>
    </source>
</evidence>